<dbReference type="AlphaFoldDB" id="A0A382AF20"/>
<dbReference type="PROSITE" id="PS51007">
    <property type="entry name" value="CYTC"/>
    <property type="match status" value="1"/>
</dbReference>
<evidence type="ECO:0000313" key="5">
    <source>
        <dbReference type="EMBL" id="SVA99567.1"/>
    </source>
</evidence>
<dbReference type="SUPFAM" id="SSF46626">
    <property type="entry name" value="Cytochrome c"/>
    <property type="match status" value="1"/>
</dbReference>
<dbReference type="EMBL" id="UINC01024930">
    <property type="protein sequence ID" value="SVA99567.1"/>
    <property type="molecule type" value="Genomic_DNA"/>
</dbReference>
<proteinExistence type="predicted"/>
<reference evidence="5" key="1">
    <citation type="submission" date="2018-05" db="EMBL/GenBank/DDBJ databases">
        <authorList>
            <person name="Lanie J.A."/>
            <person name="Ng W.-L."/>
            <person name="Kazmierczak K.M."/>
            <person name="Andrzejewski T.M."/>
            <person name="Davidsen T.M."/>
            <person name="Wayne K.J."/>
            <person name="Tettelin H."/>
            <person name="Glass J.I."/>
            <person name="Rusch D."/>
            <person name="Podicherti R."/>
            <person name="Tsui H.-C.T."/>
            <person name="Winkler M.E."/>
        </authorList>
    </citation>
    <scope>NUCLEOTIDE SEQUENCE</scope>
</reference>
<dbReference type="InterPro" id="IPR009056">
    <property type="entry name" value="Cyt_c-like_dom"/>
</dbReference>
<dbReference type="InterPro" id="IPR036909">
    <property type="entry name" value="Cyt_c-like_dom_sf"/>
</dbReference>
<accession>A0A382AF20</accession>
<keyword evidence="3" id="KW-0408">Iron</keyword>
<name>A0A382AF20_9ZZZZ</name>
<evidence type="ECO:0000256" key="1">
    <source>
        <dbReference type="ARBA" id="ARBA00022617"/>
    </source>
</evidence>
<dbReference type="Pfam" id="PF00034">
    <property type="entry name" value="Cytochrom_C"/>
    <property type="match status" value="1"/>
</dbReference>
<dbReference type="Gene3D" id="1.10.760.10">
    <property type="entry name" value="Cytochrome c-like domain"/>
    <property type="match status" value="1"/>
</dbReference>
<evidence type="ECO:0000259" key="4">
    <source>
        <dbReference type="PROSITE" id="PS51007"/>
    </source>
</evidence>
<keyword evidence="1" id="KW-0349">Heme</keyword>
<dbReference type="GO" id="GO:0009055">
    <property type="term" value="F:electron transfer activity"/>
    <property type="evidence" value="ECO:0007669"/>
    <property type="project" value="InterPro"/>
</dbReference>
<protein>
    <recommendedName>
        <fullName evidence="4">Cytochrome c domain-containing protein</fullName>
    </recommendedName>
</protein>
<dbReference type="GO" id="GO:0046872">
    <property type="term" value="F:metal ion binding"/>
    <property type="evidence" value="ECO:0007669"/>
    <property type="project" value="UniProtKB-KW"/>
</dbReference>
<evidence type="ECO:0000256" key="2">
    <source>
        <dbReference type="ARBA" id="ARBA00022723"/>
    </source>
</evidence>
<keyword evidence="2" id="KW-0479">Metal-binding</keyword>
<gene>
    <name evidence="5" type="ORF">METZ01_LOCUS152421</name>
</gene>
<organism evidence="5">
    <name type="scientific">marine metagenome</name>
    <dbReference type="NCBI Taxonomy" id="408172"/>
    <lineage>
        <taxon>unclassified sequences</taxon>
        <taxon>metagenomes</taxon>
        <taxon>ecological metagenomes</taxon>
    </lineage>
</organism>
<dbReference type="GO" id="GO:0020037">
    <property type="term" value="F:heme binding"/>
    <property type="evidence" value="ECO:0007669"/>
    <property type="project" value="InterPro"/>
</dbReference>
<evidence type="ECO:0000256" key="3">
    <source>
        <dbReference type="ARBA" id="ARBA00023004"/>
    </source>
</evidence>
<sequence>MFVCAVAGCIKGAPENDLAVTEVAEVLVTPEVLHMGRTAYRKYCVQCHGYSGKGDGTSATAFDPPPRDYTDAEVMNAITDLTIAETIRFGGIDRGFPNMPAFPHVNHDELVALVAYVRSLSRPGLASVQIGTVE</sequence>
<feature type="domain" description="Cytochrome c" evidence="4">
    <location>
        <begin position="31"/>
        <end position="121"/>
    </location>
</feature>